<dbReference type="GO" id="GO:0016887">
    <property type="term" value="F:ATP hydrolysis activity"/>
    <property type="evidence" value="ECO:0007669"/>
    <property type="project" value="InterPro"/>
</dbReference>
<keyword evidence="17 20" id="KW-0472">Membrane</keyword>
<dbReference type="EMBL" id="CAADRP010001719">
    <property type="protein sequence ID" value="VFU49956.1"/>
    <property type="molecule type" value="Genomic_DNA"/>
</dbReference>
<dbReference type="InterPro" id="IPR003593">
    <property type="entry name" value="AAA+_ATPase"/>
</dbReference>
<dbReference type="InterPro" id="IPR003439">
    <property type="entry name" value="ABC_transporter-like_ATP-bd"/>
</dbReference>
<dbReference type="CDD" id="cd03232">
    <property type="entry name" value="ABCG_PDR_domain2"/>
    <property type="match status" value="1"/>
</dbReference>
<protein>
    <recommendedName>
        <fullName evidence="7">hexokinase</fullName>
        <ecNumber evidence="7">2.7.1.1</ecNumber>
    </recommendedName>
</protein>
<feature type="compositionally biased region" description="Basic and acidic residues" evidence="19">
    <location>
        <begin position="1345"/>
        <end position="1365"/>
    </location>
</feature>
<dbReference type="GO" id="GO:0006096">
    <property type="term" value="P:glycolytic process"/>
    <property type="evidence" value="ECO:0007669"/>
    <property type="project" value="UniProtKB-UniPathway"/>
</dbReference>
<feature type="transmembrane region" description="Helical" evidence="20">
    <location>
        <begin position="1876"/>
        <end position="1896"/>
    </location>
</feature>
<evidence type="ECO:0000256" key="18">
    <source>
        <dbReference type="ARBA" id="ARBA00023152"/>
    </source>
</evidence>
<feature type="transmembrane region" description="Helical" evidence="20">
    <location>
        <begin position="1222"/>
        <end position="1243"/>
    </location>
</feature>
<keyword evidence="9" id="KW-0808">Transferase</keyword>
<evidence type="ECO:0000256" key="5">
    <source>
        <dbReference type="ARBA" id="ARBA00006012"/>
    </source>
</evidence>
<evidence type="ECO:0000256" key="8">
    <source>
        <dbReference type="ARBA" id="ARBA00022448"/>
    </source>
</evidence>
<feature type="transmembrane region" description="Helical" evidence="20">
    <location>
        <begin position="1965"/>
        <end position="1984"/>
    </location>
</feature>
<evidence type="ECO:0000256" key="10">
    <source>
        <dbReference type="ARBA" id="ARBA00022692"/>
    </source>
</evidence>
<dbReference type="InterPro" id="IPR013525">
    <property type="entry name" value="ABC2_TM"/>
</dbReference>
<keyword evidence="10 20" id="KW-0812">Transmembrane</keyword>
<dbReference type="FunFam" id="3.30.420.40:FF:000034">
    <property type="entry name" value="Phosphotransferase"/>
    <property type="match status" value="1"/>
</dbReference>
<name>A0A6N2M8Z3_SALVM</name>
<feature type="transmembrane region" description="Helical" evidence="20">
    <location>
        <begin position="1102"/>
        <end position="1123"/>
    </location>
</feature>
<proteinExistence type="inferred from homology"/>
<evidence type="ECO:0000313" key="22">
    <source>
        <dbReference type="EMBL" id="VFU49956.1"/>
    </source>
</evidence>
<evidence type="ECO:0000256" key="1">
    <source>
        <dbReference type="ARBA" id="ARBA00004141"/>
    </source>
</evidence>
<dbReference type="PANTHER" id="PTHR48040:SF28">
    <property type="entry name" value="ABC TRANSPORTER G FAMILY MEMBER 39-LIKE"/>
    <property type="match status" value="1"/>
</dbReference>
<feature type="domain" description="ABC transporter" evidence="21">
    <location>
        <begin position="1444"/>
        <end position="1697"/>
    </location>
</feature>
<dbReference type="GO" id="GO:0140359">
    <property type="term" value="F:ABC-type transporter activity"/>
    <property type="evidence" value="ECO:0007669"/>
    <property type="project" value="InterPro"/>
</dbReference>
<dbReference type="FunFam" id="3.40.50.300:FF:000059">
    <property type="entry name" value="ABC transporter G family member 40"/>
    <property type="match status" value="1"/>
</dbReference>
<organism evidence="22">
    <name type="scientific">Salix viminalis</name>
    <name type="common">Common osier</name>
    <name type="synonym">Basket willow</name>
    <dbReference type="NCBI Taxonomy" id="40686"/>
    <lineage>
        <taxon>Eukaryota</taxon>
        <taxon>Viridiplantae</taxon>
        <taxon>Streptophyta</taxon>
        <taxon>Embryophyta</taxon>
        <taxon>Tracheophyta</taxon>
        <taxon>Spermatophyta</taxon>
        <taxon>Magnoliopsida</taxon>
        <taxon>eudicotyledons</taxon>
        <taxon>Gunneridae</taxon>
        <taxon>Pentapetalae</taxon>
        <taxon>rosids</taxon>
        <taxon>fabids</taxon>
        <taxon>Malpighiales</taxon>
        <taxon>Salicaceae</taxon>
        <taxon>Saliceae</taxon>
        <taxon>Salix</taxon>
    </lineage>
</organism>
<feature type="transmembrane region" description="Helical" evidence="20">
    <location>
        <begin position="1820"/>
        <end position="1840"/>
    </location>
</feature>
<dbReference type="PANTHER" id="PTHR48040">
    <property type="entry name" value="PLEIOTROPIC DRUG RESISTANCE PROTEIN 1-LIKE ISOFORM X1"/>
    <property type="match status" value="1"/>
</dbReference>
<keyword evidence="8" id="KW-0813">Transport</keyword>
<dbReference type="GO" id="GO:0005741">
    <property type="term" value="C:mitochondrial outer membrane"/>
    <property type="evidence" value="ECO:0007669"/>
    <property type="project" value="UniProtKB-SubCell"/>
</dbReference>
<feature type="transmembrane region" description="Helical" evidence="20">
    <location>
        <begin position="1903"/>
        <end position="1922"/>
    </location>
</feature>
<dbReference type="SMART" id="SM00382">
    <property type="entry name" value="AAA"/>
    <property type="match status" value="1"/>
</dbReference>
<dbReference type="UniPathway" id="UPA00242"/>
<evidence type="ECO:0000256" key="12">
    <source>
        <dbReference type="ARBA" id="ARBA00022741"/>
    </source>
</evidence>
<evidence type="ECO:0000256" key="16">
    <source>
        <dbReference type="ARBA" id="ARBA00022989"/>
    </source>
</evidence>
<dbReference type="InterPro" id="IPR013581">
    <property type="entry name" value="PDR_assoc"/>
</dbReference>
<comment type="similarity">
    <text evidence="5">Belongs to the ABC transporter superfamily. ABCG family. PDR (TC 3.A.1.205) subfamily.</text>
</comment>
<evidence type="ECO:0000256" key="6">
    <source>
        <dbReference type="ARBA" id="ARBA00009225"/>
    </source>
</evidence>
<dbReference type="PROSITE" id="PS50893">
    <property type="entry name" value="ABC_TRANSPORTER_2"/>
    <property type="match status" value="1"/>
</dbReference>
<feature type="transmembrane region" description="Helical" evidence="20">
    <location>
        <begin position="1934"/>
        <end position="1953"/>
    </location>
</feature>
<gene>
    <name evidence="22" type="ORF">SVIM_LOCUS331446</name>
</gene>
<feature type="transmembrane region" description="Helical" evidence="20">
    <location>
        <begin position="1135"/>
        <end position="1154"/>
    </location>
</feature>
<comment type="pathway">
    <text evidence="3">Carbohydrate degradation; glycolysis; D-glyceraldehyde 3-phosphate and glycerone phosphate from D-glucose: step 1/4.</text>
</comment>
<dbReference type="InterPro" id="IPR022673">
    <property type="entry name" value="Hexokinase_C"/>
</dbReference>
<keyword evidence="11" id="KW-0677">Repeat</keyword>
<evidence type="ECO:0000256" key="15">
    <source>
        <dbReference type="ARBA" id="ARBA00022840"/>
    </source>
</evidence>
<evidence type="ECO:0000256" key="4">
    <source>
        <dbReference type="ARBA" id="ARBA00005028"/>
    </source>
</evidence>
<dbReference type="FunFam" id="3.40.367.20:FF:000003">
    <property type="entry name" value="Phosphotransferase"/>
    <property type="match status" value="1"/>
</dbReference>
<dbReference type="UniPathway" id="UPA00109">
    <property type="reaction ID" value="UER00180"/>
</dbReference>
<dbReference type="InterPro" id="IPR043129">
    <property type="entry name" value="ATPase_NBD"/>
</dbReference>
<dbReference type="GO" id="GO:0005536">
    <property type="term" value="F:D-glucose binding"/>
    <property type="evidence" value="ECO:0007669"/>
    <property type="project" value="InterPro"/>
</dbReference>
<dbReference type="InterPro" id="IPR043926">
    <property type="entry name" value="ABCG_dom"/>
</dbReference>
<reference evidence="22" key="1">
    <citation type="submission" date="2019-03" db="EMBL/GenBank/DDBJ databases">
        <authorList>
            <person name="Mank J."/>
            <person name="Almeida P."/>
        </authorList>
    </citation>
    <scope>NUCLEOTIDE SEQUENCE</scope>
    <source>
        <strain evidence="22">78183</strain>
    </source>
</reference>
<keyword evidence="16 20" id="KW-1133">Transmembrane helix</keyword>
<comment type="pathway">
    <text evidence="4">Carbohydrate metabolism; hexose metabolism.</text>
</comment>
<feature type="transmembrane region" description="Helical" evidence="20">
    <location>
        <begin position="2015"/>
        <end position="2033"/>
    </location>
</feature>
<dbReference type="Pfam" id="PF08370">
    <property type="entry name" value="PDR_assoc"/>
    <property type="match status" value="1"/>
</dbReference>
<dbReference type="Pfam" id="PF00349">
    <property type="entry name" value="Hexokinase_1"/>
    <property type="match status" value="1"/>
</dbReference>
<dbReference type="InterPro" id="IPR034003">
    <property type="entry name" value="ABCG_PDR_2"/>
</dbReference>
<evidence type="ECO:0000256" key="7">
    <source>
        <dbReference type="ARBA" id="ARBA00012324"/>
    </source>
</evidence>
<feature type="transmembrane region" description="Helical" evidence="20">
    <location>
        <begin position="1166"/>
        <end position="1184"/>
    </location>
</feature>
<evidence type="ECO:0000256" key="2">
    <source>
        <dbReference type="ARBA" id="ARBA00004572"/>
    </source>
</evidence>
<dbReference type="PROSITE" id="PS51748">
    <property type="entry name" value="HEXOKINASE_2"/>
    <property type="match status" value="1"/>
</dbReference>
<dbReference type="GO" id="GO:0019318">
    <property type="term" value="P:hexose metabolic process"/>
    <property type="evidence" value="ECO:0007669"/>
    <property type="project" value="UniProtKB-UniPathway"/>
</dbReference>
<feature type="transmembrane region" description="Helical" evidence="20">
    <location>
        <begin position="1790"/>
        <end position="1808"/>
    </location>
</feature>
<evidence type="ECO:0000256" key="9">
    <source>
        <dbReference type="ARBA" id="ARBA00022679"/>
    </source>
</evidence>
<evidence type="ECO:0000256" key="3">
    <source>
        <dbReference type="ARBA" id="ARBA00004888"/>
    </source>
</evidence>
<dbReference type="FunFam" id="3.40.50.300:FF:000179">
    <property type="entry name" value="ABC transporter G family member 34"/>
    <property type="match status" value="1"/>
</dbReference>
<keyword evidence="14" id="KW-0496">Mitochondrion</keyword>
<evidence type="ECO:0000259" key="21">
    <source>
        <dbReference type="PROSITE" id="PS50893"/>
    </source>
</evidence>
<evidence type="ECO:0000256" key="11">
    <source>
        <dbReference type="ARBA" id="ARBA00022737"/>
    </source>
</evidence>
<sequence length="2067" mass="232126">MEKKVVVAVVCVAAVAGAVATAAVVKRKMKMDRRWAKAMEIVKEMQEKCGTPIGKLKQVADAMVVEMHAGLASEGGSKLKMLISYVDNLPTGDEKGLFYALDLGGTNFRVLRVQLGGKDGGLVNQEFTEVSIPPNLMIGTSDALFDYIAAELAKFIAQEGQEFELPPGKQRELGFTFSFPVMQTSIASGTLVRWTKGFSIDDAVGLDVVAELTKAMKRQGLDMRVSALVNDTVGTLAGGKYSYKDVAVAVILGTGSNAAYVESAQAIPKWHGDLPKSGEMVINMEWGNFRSSHLPLTEYDHAMDNESLNRGEQIFEKLISGMYLGEIVRRVLLKMAEEAAFFGDIVPPKLKTPFILRTPDMSAMHHDTSSDLILVEKKMKDILEICNTSLQTRKVVVELCNIVATRGSRLAAAGILGILKKIGRDTVKDGDEQKTVIAMDGGLFEHYGEYSKCLENTLTELLGEEVSKTISIEHASDGSGLGAALLAASHSPRMLSSTFYLHLTKWGADVDKFSICELHSLLLLACYYIYIYLQLLEINWKPNPPFSFTREEKGGELLKIFLNKRKMDGVERARASGRRPSHGNLSRSISRSLSRASWNMEDMFSVGRQSRRSSLVDEDEEALKWAAIEKLPTYNRLRTSIIKSFVETEVQGDKTLLHKEVDVRKLDVNDRQNFIDKLFKVAEEDNEKFLKKFRQRVEKVGIRLPTIEVRFDHLTIEADCHIGSRALPTLPNAARNMVESALGVIGINLAARTEAQNPQRCIWDYKTITDGTVAWSTILWKNNSFAGSCGKVTGDLTYNGYELKEFMPRKSSAYISQNDVHIGEMTVKETLDFSARCQGVGTRYDLLSELARREKDAGIFPEAEVDLFMKATAMEGVESSLITDYTLKILGLDICKDTIVGDEMITRDIGRTEKTREMIVGPTKTLFMDEISTGLDSSTTYQIVKCLQHIVHYTEATILVSLLQPAPETFDLFDDIILLSEGQIVYQGPREHILAFFESCGFRCPERKGTADFLQEVTSKKDQEQYWDDRNRPYRYVAVPEFVERFKRFHVGMRLENELSVRFDKTQGHKAALSFSKYSVPKMELLRACWDREWILVQRNSYVYVAKTVQLIIMAIIMSTVFIKSKMHTTNEEDGAVYIGALLFTMIINMFNGFAELSLIIKRLPLPMSIIESVVWVSITYYSVGFAPEASRFFKQLLLVFFIQQMASGLFRLIAGVCRTMIIANTGGALTLLLIFLLGGFIVPKGAIPDWWGWGYWVSPLSYGFNAIAGNEMSAPRWMNKLGTNTTISLGTAVLKNFDVYTDKNWYWIGTAAILGFAVLFNILFTFALAYLSPAGKSQAMITEETTKEETRSTKSLSHSDENNTSKETLKDLDFLLSVSILSELCKMLQFLTWTRHITGEMAILRMNSRSNPDALGGNADSFEAANGVAHKRGMVLPFTPLAMSFDSVNYFVDMPAEMKEQGVAEDRLQLLREVTGAFRPGVLTALMGVSGAGKTTLMDVLAGRKTGGYVEGEIKISGFSKKQETFARVSGYCEQNDIHSPQVTVKESLIYSAFLRLPKEVSKQEKMIFVDEVMELVELNNLKDAVVGLPGITGLSTEQRKRLTIAVELVANPSIIFMDEPTSGLDARAAAIVMRTVRNTVDTGRTVVCTIHQPSIDIFEAFDELLLMKRGGQVIYSGPLGRNSHKIIEYFEAIPGVPKIKEKYNPATWMLEVSSVAAEVRLGMDFAEHHKSSSLHQRNKALVKELSTPPAGAKDLYFATQYSESVWGQFKSCLWKQWWTYWRSPDYNLVRYFFTLVCALMIGSIFWKVGTKRDSSSDLNMIIGAMYASVLFIGINNCSTVQPVVAVERTVFYREKAAGMYSALPYAIAQVVCEIPYVFVQTTYYTLIVYAMVGFEWTAVKFLWFFFVNFFSFLYFTYYGMMTVSITPNHQVAAIFAAMFYSLFNLFSGFFIPRPRIPKWWVWYYWICPVAWTVYGLIVSQYGDVMDTILVPGRPKPVIIKDYIQEYYGYDPDFMGQVAAVLISFTVFFALLERERARESERERESSVSSLLVYRGGRKKASERRL</sequence>
<evidence type="ECO:0000256" key="19">
    <source>
        <dbReference type="SAM" id="MobiDB-lite"/>
    </source>
</evidence>
<dbReference type="GO" id="GO:0001678">
    <property type="term" value="P:intracellular glucose homeostasis"/>
    <property type="evidence" value="ECO:0007669"/>
    <property type="project" value="InterPro"/>
</dbReference>
<dbReference type="EC" id="2.7.1.1" evidence="7"/>
<dbReference type="Pfam" id="PF03727">
    <property type="entry name" value="Hexokinase_2"/>
    <property type="match status" value="1"/>
</dbReference>
<dbReference type="Gene3D" id="3.30.420.40">
    <property type="match status" value="1"/>
</dbReference>
<keyword evidence="12" id="KW-0547">Nucleotide-binding</keyword>
<feature type="transmembrane region" description="Helical" evidence="20">
    <location>
        <begin position="1306"/>
        <end position="1332"/>
    </location>
</feature>
<keyword evidence="14" id="KW-1000">Mitochondrion outer membrane</keyword>
<dbReference type="InterPro" id="IPR029481">
    <property type="entry name" value="ABC_trans_N"/>
</dbReference>
<feature type="region of interest" description="Disordered" evidence="19">
    <location>
        <begin position="1343"/>
        <end position="1365"/>
    </location>
</feature>
<dbReference type="SUPFAM" id="SSF53067">
    <property type="entry name" value="Actin-like ATPase domain"/>
    <property type="match status" value="2"/>
</dbReference>
<dbReference type="InterPro" id="IPR027417">
    <property type="entry name" value="P-loop_NTPase"/>
</dbReference>
<dbReference type="PRINTS" id="PR00475">
    <property type="entry name" value="HEXOKINASE"/>
</dbReference>
<dbReference type="InterPro" id="IPR022672">
    <property type="entry name" value="Hexokinase_N"/>
</dbReference>
<dbReference type="Pfam" id="PF14510">
    <property type="entry name" value="ABC_trans_N"/>
    <property type="match status" value="1"/>
</dbReference>
<comment type="subcellular location">
    <subcellularLocation>
        <location evidence="1">Membrane</location>
        <topology evidence="1">Multi-pass membrane protein</topology>
    </subcellularLocation>
    <subcellularLocation>
        <location evidence="2">Mitochondrion outer membrane</location>
        <topology evidence="2">Single-pass membrane protein</topology>
    </subcellularLocation>
</comment>
<dbReference type="CDD" id="cd24020">
    <property type="entry name" value="ASKHA_NBD_HK_plant"/>
    <property type="match status" value="1"/>
</dbReference>
<comment type="similarity">
    <text evidence="6">Belongs to the hexokinase family.</text>
</comment>
<dbReference type="Pfam" id="PF01061">
    <property type="entry name" value="ABC2_membrane"/>
    <property type="match status" value="3"/>
</dbReference>
<evidence type="ECO:0000256" key="20">
    <source>
        <dbReference type="SAM" id="Phobius"/>
    </source>
</evidence>
<keyword evidence="13" id="KW-0418">Kinase</keyword>
<evidence type="ECO:0000256" key="13">
    <source>
        <dbReference type="ARBA" id="ARBA00022777"/>
    </source>
</evidence>
<dbReference type="GO" id="GO:0004396">
    <property type="term" value="F:hexokinase activity"/>
    <property type="evidence" value="ECO:0007669"/>
    <property type="project" value="UniProtKB-EC"/>
</dbReference>
<dbReference type="InterPro" id="IPR001312">
    <property type="entry name" value="Hexokinase"/>
</dbReference>
<dbReference type="SUPFAM" id="SSF52540">
    <property type="entry name" value="P-loop containing nucleoside triphosphate hydrolases"/>
    <property type="match status" value="2"/>
</dbReference>
<dbReference type="Gene3D" id="3.40.50.300">
    <property type="entry name" value="P-loop containing nucleotide triphosphate hydrolases"/>
    <property type="match status" value="2"/>
</dbReference>
<dbReference type="GO" id="GO:0005524">
    <property type="term" value="F:ATP binding"/>
    <property type="evidence" value="ECO:0007669"/>
    <property type="project" value="UniProtKB-KW"/>
</dbReference>
<keyword evidence="15" id="KW-0067">ATP-binding</keyword>
<dbReference type="Gene3D" id="3.40.367.20">
    <property type="match status" value="1"/>
</dbReference>
<dbReference type="Pfam" id="PF00005">
    <property type="entry name" value="ABC_tran"/>
    <property type="match status" value="1"/>
</dbReference>
<evidence type="ECO:0000256" key="17">
    <source>
        <dbReference type="ARBA" id="ARBA00023136"/>
    </source>
</evidence>
<accession>A0A6N2M8Z3</accession>
<evidence type="ECO:0000256" key="14">
    <source>
        <dbReference type="ARBA" id="ARBA00022787"/>
    </source>
</evidence>
<keyword evidence="18" id="KW-0324">Glycolysis</keyword>
<dbReference type="Pfam" id="PF19055">
    <property type="entry name" value="ABC2_membrane_7"/>
    <property type="match status" value="1"/>
</dbReference>